<evidence type="ECO:0000313" key="12">
    <source>
        <dbReference type="Proteomes" id="UP000233837"/>
    </source>
</evidence>
<comment type="subcellular location">
    <subcellularLocation>
        <location evidence="1 8">Cell membrane</location>
        <topology evidence="1 8">Multi-pass membrane protein</topology>
    </subcellularLocation>
</comment>
<dbReference type="Pfam" id="PF04535">
    <property type="entry name" value="CASP_dom"/>
    <property type="match status" value="1"/>
</dbReference>
<feature type="region of interest" description="Disordered" evidence="9">
    <location>
        <begin position="1"/>
        <end position="36"/>
    </location>
</feature>
<evidence type="ECO:0000256" key="4">
    <source>
        <dbReference type="ARBA" id="ARBA00022475"/>
    </source>
</evidence>
<keyword evidence="6 8" id="KW-1133">Transmembrane helix</keyword>
<keyword evidence="4 8" id="KW-1003">Cell membrane</keyword>
<dbReference type="AlphaFoldDB" id="A0A2I0VX58"/>
<evidence type="ECO:0000256" key="5">
    <source>
        <dbReference type="ARBA" id="ARBA00022692"/>
    </source>
</evidence>
<evidence type="ECO:0000256" key="2">
    <source>
        <dbReference type="ARBA" id="ARBA00007651"/>
    </source>
</evidence>
<evidence type="ECO:0000259" key="10">
    <source>
        <dbReference type="Pfam" id="PF04535"/>
    </source>
</evidence>
<dbReference type="OrthoDB" id="1924823at2759"/>
<keyword evidence="7 8" id="KW-0472">Membrane</keyword>
<evidence type="ECO:0000256" key="6">
    <source>
        <dbReference type="ARBA" id="ARBA00022989"/>
    </source>
</evidence>
<accession>A0A2I0VX58</accession>
<organism evidence="11 12">
    <name type="scientific">Dendrobium catenatum</name>
    <dbReference type="NCBI Taxonomy" id="906689"/>
    <lineage>
        <taxon>Eukaryota</taxon>
        <taxon>Viridiplantae</taxon>
        <taxon>Streptophyta</taxon>
        <taxon>Embryophyta</taxon>
        <taxon>Tracheophyta</taxon>
        <taxon>Spermatophyta</taxon>
        <taxon>Magnoliopsida</taxon>
        <taxon>Liliopsida</taxon>
        <taxon>Asparagales</taxon>
        <taxon>Orchidaceae</taxon>
        <taxon>Epidendroideae</taxon>
        <taxon>Malaxideae</taxon>
        <taxon>Dendrobiinae</taxon>
        <taxon>Dendrobium</taxon>
    </lineage>
</organism>
<gene>
    <name evidence="11" type="ORF">MA16_Dca007020</name>
</gene>
<comment type="subunit">
    <text evidence="3 8">Homodimer and heterodimers.</text>
</comment>
<dbReference type="PANTHER" id="PTHR33573:SF57">
    <property type="entry name" value="CASP-LIKE PROTEIN 4B1"/>
    <property type="match status" value="1"/>
</dbReference>
<dbReference type="InterPro" id="IPR006702">
    <property type="entry name" value="CASP_dom"/>
</dbReference>
<dbReference type="GO" id="GO:0005886">
    <property type="term" value="C:plasma membrane"/>
    <property type="evidence" value="ECO:0007669"/>
    <property type="project" value="UniProtKB-SubCell"/>
</dbReference>
<dbReference type="PANTHER" id="PTHR33573">
    <property type="entry name" value="CASP-LIKE PROTEIN 4A4"/>
    <property type="match status" value="1"/>
</dbReference>
<keyword evidence="5 8" id="KW-0812">Transmembrane</keyword>
<comment type="caution">
    <text evidence="8">Lacks conserved residue(s) required for the propagation of feature annotation.</text>
</comment>
<feature type="transmembrane region" description="Helical" evidence="8">
    <location>
        <begin position="92"/>
        <end position="111"/>
    </location>
</feature>
<reference evidence="11 12" key="1">
    <citation type="journal article" date="2016" name="Sci. Rep.">
        <title>The Dendrobium catenatum Lindl. genome sequence provides insights into polysaccharide synthase, floral development and adaptive evolution.</title>
        <authorList>
            <person name="Zhang G.Q."/>
            <person name="Xu Q."/>
            <person name="Bian C."/>
            <person name="Tsai W.C."/>
            <person name="Yeh C.M."/>
            <person name="Liu K.W."/>
            <person name="Yoshida K."/>
            <person name="Zhang L.S."/>
            <person name="Chang S.B."/>
            <person name="Chen F."/>
            <person name="Shi Y."/>
            <person name="Su Y.Y."/>
            <person name="Zhang Y.Q."/>
            <person name="Chen L.J."/>
            <person name="Yin Y."/>
            <person name="Lin M."/>
            <person name="Huang H."/>
            <person name="Deng H."/>
            <person name="Wang Z.W."/>
            <person name="Zhu S.L."/>
            <person name="Zhao X."/>
            <person name="Deng C."/>
            <person name="Niu S.C."/>
            <person name="Huang J."/>
            <person name="Wang M."/>
            <person name="Liu G.H."/>
            <person name="Yang H.J."/>
            <person name="Xiao X.J."/>
            <person name="Hsiao Y.Y."/>
            <person name="Wu W.L."/>
            <person name="Chen Y.Y."/>
            <person name="Mitsuda N."/>
            <person name="Ohme-Takagi M."/>
            <person name="Luo Y.B."/>
            <person name="Van de Peer Y."/>
            <person name="Liu Z.J."/>
        </authorList>
    </citation>
    <scope>NUCLEOTIDE SEQUENCE [LARGE SCALE GENOMIC DNA]</scope>
    <source>
        <tissue evidence="11">The whole plant</tissue>
    </source>
</reference>
<evidence type="ECO:0000256" key="3">
    <source>
        <dbReference type="ARBA" id="ARBA00011489"/>
    </source>
</evidence>
<protein>
    <recommendedName>
        <fullName evidence="8">CASP-like protein</fullName>
    </recommendedName>
</protein>
<feature type="domain" description="Casparian strip membrane protein" evidence="10">
    <location>
        <begin position="54"/>
        <end position="138"/>
    </location>
</feature>
<dbReference type="Proteomes" id="UP000233837">
    <property type="component" value="Unassembled WGS sequence"/>
</dbReference>
<dbReference type="EMBL" id="KZ503159">
    <property type="protein sequence ID" value="PKU67985.1"/>
    <property type="molecule type" value="Genomic_DNA"/>
</dbReference>
<evidence type="ECO:0000256" key="1">
    <source>
        <dbReference type="ARBA" id="ARBA00004651"/>
    </source>
</evidence>
<feature type="transmembrane region" description="Helical" evidence="8">
    <location>
        <begin position="58"/>
        <end position="77"/>
    </location>
</feature>
<evidence type="ECO:0000313" key="11">
    <source>
        <dbReference type="EMBL" id="PKU67985.1"/>
    </source>
</evidence>
<proteinExistence type="inferred from homology"/>
<sequence>MAVANNGTSKQGIDPPSETTARRAGDVEQPPPQADGGAAIASVVQRWKREDFQEKAGLLLRALQFLFSLLSFVLMASNKHGDWMNFDRYEEYRYLVAISLLVFLYSSVQLVRQVRRFSTGHDFMPARAGTIFDFAGDQPFQSPTACEKVLTTYSQMHPRLPSVWPSLHFYPLLCQLWPLDINFLNIAIYKLVLSVESSSCNLFVYCHFDCHISTYIIYV</sequence>
<evidence type="ECO:0000256" key="9">
    <source>
        <dbReference type="SAM" id="MobiDB-lite"/>
    </source>
</evidence>
<comment type="similarity">
    <text evidence="2 8">Belongs to the Casparian strip membrane proteins (CASP) family.</text>
</comment>
<evidence type="ECO:0000256" key="7">
    <source>
        <dbReference type="ARBA" id="ARBA00023136"/>
    </source>
</evidence>
<feature type="compositionally biased region" description="Polar residues" evidence="9">
    <location>
        <begin position="1"/>
        <end position="11"/>
    </location>
</feature>
<name>A0A2I0VX58_9ASPA</name>
<evidence type="ECO:0000256" key="8">
    <source>
        <dbReference type="RuleBase" id="RU361233"/>
    </source>
</evidence>
<keyword evidence="12" id="KW-1185">Reference proteome</keyword>
<reference evidence="11 12" key="2">
    <citation type="journal article" date="2017" name="Nature">
        <title>The Apostasia genome and the evolution of orchids.</title>
        <authorList>
            <person name="Zhang G.Q."/>
            <person name="Liu K.W."/>
            <person name="Li Z."/>
            <person name="Lohaus R."/>
            <person name="Hsiao Y.Y."/>
            <person name="Niu S.C."/>
            <person name="Wang J.Y."/>
            <person name="Lin Y.C."/>
            <person name="Xu Q."/>
            <person name="Chen L.J."/>
            <person name="Yoshida K."/>
            <person name="Fujiwara S."/>
            <person name="Wang Z.W."/>
            <person name="Zhang Y.Q."/>
            <person name="Mitsuda N."/>
            <person name="Wang M."/>
            <person name="Liu G.H."/>
            <person name="Pecoraro L."/>
            <person name="Huang H.X."/>
            <person name="Xiao X.J."/>
            <person name="Lin M."/>
            <person name="Wu X.Y."/>
            <person name="Wu W.L."/>
            <person name="Chen Y.Y."/>
            <person name="Chang S.B."/>
            <person name="Sakamoto S."/>
            <person name="Ohme-Takagi M."/>
            <person name="Yagi M."/>
            <person name="Zeng S.J."/>
            <person name="Shen C.Y."/>
            <person name="Yeh C.M."/>
            <person name="Luo Y.B."/>
            <person name="Tsai W.C."/>
            <person name="Van de Peer Y."/>
            <person name="Liu Z.J."/>
        </authorList>
    </citation>
    <scope>NUCLEOTIDE SEQUENCE [LARGE SCALE GENOMIC DNA]</scope>
    <source>
        <tissue evidence="11">The whole plant</tissue>
    </source>
</reference>